<name>A0A450ZXA5_9GAMM</name>
<sequence>MISRDSVVMSITPNWPAPTNIHAYTTTRLGGISTPPWNSFNLADHVGDAADAVAANRATLKERLNLPAAPCWMHQVHGNTVIHHDSSDGDHRDLIPNVTGKCGDATVTKKANQVCAVLTADCLPVLFCDRYGSCVGIAHAGWRGLIRGVLDATVDALDTDPTDLLAWLGPGIGPTAFEVGDEVRHAFVQAHTEAAPLFSGMGGRWFADLYGLARQRLQRLGIRNIYGGDFCTYCDAKYFFSYRRDGVTGRMATVIYFDTT</sequence>
<evidence type="ECO:0000256" key="5">
    <source>
        <dbReference type="ARBA" id="ARBA00022801"/>
    </source>
</evidence>
<evidence type="ECO:0000256" key="7">
    <source>
        <dbReference type="ARBA" id="ARBA00047989"/>
    </source>
</evidence>
<dbReference type="SUPFAM" id="SSF64438">
    <property type="entry name" value="CNF1/YfiH-like putative cysteine hydrolases"/>
    <property type="match status" value="1"/>
</dbReference>
<keyword evidence="6" id="KW-0862">Zinc</keyword>
<evidence type="ECO:0000256" key="4">
    <source>
        <dbReference type="ARBA" id="ARBA00022723"/>
    </source>
</evidence>
<proteinExistence type="inferred from homology"/>
<comment type="catalytic activity">
    <reaction evidence="9">
        <text>S-methyl-5'-thioadenosine + phosphate = 5-(methylsulfanyl)-alpha-D-ribose 1-phosphate + adenine</text>
        <dbReference type="Rhea" id="RHEA:11852"/>
        <dbReference type="ChEBI" id="CHEBI:16708"/>
        <dbReference type="ChEBI" id="CHEBI:17509"/>
        <dbReference type="ChEBI" id="CHEBI:43474"/>
        <dbReference type="ChEBI" id="CHEBI:58533"/>
        <dbReference type="EC" id="2.4.2.28"/>
    </reaction>
    <physiologicalReaction direction="left-to-right" evidence="9">
        <dbReference type="Rhea" id="RHEA:11853"/>
    </physiologicalReaction>
</comment>
<dbReference type="EMBL" id="CAADFX010000084">
    <property type="protein sequence ID" value="VFK58519.1"/>
    <property type="molecule type" value="Genomic_DNA"/>
</dbReference>
<comment type="catalytic activity">
    <reaction evidence="1">
        <text>inosine + phosphate = alpha-D-ribose 1-phosphate + hypoxanthine</text>
        <dbReference type="Rhea" id="RHEA:27646"/>
        <dbReference type="ChEBI" id="CHEBI:17368"/>
        <dbReference type="ChEBI" id="CHEBI:17596"/>
        <dbReference type="ChEBI" id="CHEBI:43474"/>
        <dbReference type="ChEBI" id="CHEBI:57720"/>
        <dbReference type="EC" id="2.4.2.1"/>
    </reaction>
    <physiologicalReaction direction="left-to-right" evidence="1">
        <dbReference type="Rhea" id="RHEA:27647"/>
    </physiologicalReaction>
</comment>
<dbReference type="PANTHER" id="PTHR30616">
    <property type="entry name" value="UNCHARACTERIZED PROTEIN YFIH"/>
    <property type="match status" value="1"/>
</dbReference>
<keyword evidence="4" id="KW-0479">Metal-binding</keyword>
<organism evidence="12">
    <name type="scientific">Candidatus Kentrum sp. TUN</name>
    <dbReference type="NCBI Taxonomy" id="2126343"/>
    <lineage>
        <taxon>Bacteria</taxon>
        <taxon>Pseudomonadati</taxon>
        <taxon>Pseudomonadota</taxon>
        <taxon>Gammaproteobacteria</taxon>
        <taxon>Candidatus Kentrum</taxon>
    </lineage>
</organism>
<dbReference type="CDD" id="cd16833">
    <property type="entry name" value="YfiH"/>
    <property type="match status" value="1"/>
</dbReference>
<dbReference type="Pfam" id="PF02578">
    <property type="entry name" value="Cu-oxidase_4"/>
    <property type="match status" value="1"/>
</dbReference>
<dbReference type="GO" id="GO:0005507">
    <property type="term" value="F:copper ion binding"/>
    <property type="evidence" value="ECO:0007669"/>
    <property type="project" value="TreeGrafter"/>
</dbReference>
<dbReference type="EMBL" id="CAADFY010000052">
    <property type="protein sequence ID" value="VFK54732.1"/>
    <property type="molecule type" value="Genomic_DNA"/>
</dbReference>
<comment type="catalytic activity">
    <reaction evidence="8">
        <text>adenosine + phosphate = alpha-D-ribose 1-phosphate + adenine</text>
        <dbReference type="Rhea" id="RHEA:27642"/>
        <dbReference type="ChEBI" id="CHEBI:16335"/>
        <dbReference type="ChEBI" id="CHEBI:16708"/>
        <dbReference type="ChEBI" id="CHEBI:43474"/>
        <dbReference type="ChEBI" id="CHEBI:57720"/>
        <dbReference type="EC" id="2.4.2.1"/>
    </reaction>
    <physiologicalReaction direction="left-to-right" evidence="8">
        <dbReference type="Rhea" id="RHEA:27643"/>
    </physiologicalReaction>
</comment>
<dbReference type="PANTHER" id="PTHR30616:SF2">
    <property type="entry name" value="PURINE NUCLEOSIDE PHOSPHORYLASE LACC1"/>
    <property type="match status" value="1"/>
</dbReference>
<evidence type="ECO:0000313" key="12">
    <source>
        <dbReference type="EMBL" id="VFK58405.1"/>
    </source>
</evidence>
<dbReference type="InterPro" id="IPR003730">
    <property type="entry name" value="Cu_polyphenol_OxRdtase"/>
</dbReference>
<evidence type="ECO:0000256" key="1">
    <source>
        <dbReference type="ARBA" id="ARBA00000553"/>
    </source>
</evidence>
<evidence type="ECO:0000313" key="13">
    <source>
        <dbReference type="EMBL" id="VFK58519.1"/>
    </source>
</evidence>
<evidence type="ECO:0000256" key="9">
    <source>
        <dbReference type="ARBA" id="ARBA00049893"/>
    </source>
</evidence>
<accession>A0A450ZXA5</accession>
<evidence type="ECO:0000256" key="6">
    <source>
        <dbReference type="ARBA" id="ARBA00022833"/>
    </source>
</evidence>
<evidence type="ECO:0000256" key="2">
    <source>
        <dbReference type="ARBA" id="ARBA00007353"/>
    </source>
</evidence>
<evidence type="ECO:0000256" key="10">
    <source>
        <dbReference type="RuleBase" id="RU361274"/>
    </source>
</evidence>
<dbReference type="NCBIfam" id="TIGR00726">
    <property type="entry name" value="peptidoglycan editing factor PgeF"/>
    <property type="match status" value="1"/>
</dbReference>
<evidence type="ECO:0000313" key="11">
    <source>
        <dbReference type="EMBL" id="VFK54732.1"/>
    </source>
</evidence>
<evidence type="ECO:0000256" key="8">
    <source>
        <dbReference type="ARBA" id="ARBA00048968"/>
    </source>
</evidence>
<dbReference type="InterPro" id="IPR038371">
    <property type="entry name" value="Cu_polyphenol_OxRdtase_sf"/>
</dbReference>
<dbReference type="EMBL" id="CAADFV010000049">
    <property type="protein sequence ID" value="VFK58405.1"/>
    <property type="molecule type" value="Genomic_DNA"/>
</dbReference>
<dbReference type="GO" id="GO:0017061">
    <property type="term" value="F:S-methyl-5-thioadenosine phosphorylase activity"/>
    <property type="evidence" value="ECO:0007669"/>
    <property type="project" value="UniProtKB-EC"/>
</dbReference>
<dbReference type="GO" id="GO:0016787">
    <property type="term" value="F:hydrolase activity"/>
    <property type="evidence" value="ECO:0007669"/>
    <property type="project" value="UniProtKB-KW"/>
</dbReference>
<dbReference type="Gene3D" id="3.60.140.10">
    <property type="entry name" value="CNF1/YfiH-like putative cysteine hydrolases"/>
    <property type="match status" value="1"/>
</dbReference>
<gene>
    <name evidence="13" type="ORF">BECKTUN1418D_GA0071000_10846</name>
    <name evidence="12" type="ORF">BECKTUN1418E_GA0071001_104912</name>
    <name evidence="11" type="ORF">BECKTUN1418F_GA0071002_105211</name>
</gene>
<evidence type="ECO:0000256" key="3">
    <source>
        <dbReference type="ARBA" id="ARBA00022679"/>
    </source>
</evidence>
<keyword evidence="5" id="KW-0378">Hydrolase</keyword>
<dbReference type="AlphaFoldDB" id="A0A450ZXA5"/>
<comment type="similarity">
    <text evidence="2 10">Belongs to the purine nucleoside phosphorylase YfiH/LACC1 family.</text>
</comment>
<dbReference type="InterPro" id="IPR011324">
    <property type="entry name" value="Cytotoxic_necrot_fac-like_cat"/>
</dbReference>
<comment type="catalytic activity">
    <reaction evidence="7">
        <text>adenosine + H2O + H(+) = inosine + NH4(+)</text>
        <dbReference type="Rhea" id="RHEA:24408"/>
        <dbReference type="ChEBI" id="CHEBI:15377"/>
        <dbReference type="ChEBI" id="CHEBI:15378"/>
        <dbReference type="ChEBI" id="CHEBI:16335"/>
        <dbReference type="ChEBI" id="CHEBI:17596"/>
        <dbReference type="ChEBI" id="CHEBI:28938"/>
        <dbReference type="EC" id="3.5.4.4"/>
    </reaction>
    <physiologicalReaction direction="left-to-right" evidence="7">
        <dbReference type="Rhea" id="RHEA:24409"/>
    </physiologicalReaction>
</comment>
<reference evidence="12" key="1">
    <citation type="submission" date="2019-02" db="EMBL/GenBank/DDBJ databases">
        <authorList>
            <person name="Gruber-Vodicka R. H."/>
            <person name="Seah K. B. B."/>
        </authorList>
    </citation>
    <scope>NUCLEOTIDE SEQUENCE</scope>
    <source>
        <strain evidence="13">BECK_BY1</strain>
        <strain evidence="12">BECK_BY2</strain>
        <strain evidence="11">BECK_BY3</strain>
    </source>
</reference>
<protein>
    <recommendedName>
        <fullName evidence="10">Purine nucleoside phosphorylase</fullName>
    </recommendedName>
</protein>
<keyword evidence="3" id="KW-0808">Transferase</keyword>